<protein>
    <submittedName>
        <fullName evidence="1">Abortive infection bacteriophage resistance protein</fullName>
    </submittedName>
</protein>
<gene>
    <name evidence="1" type="ORF">HNO88_002570</name>
</gene>
<reference evidence="1 2" key="1">
    <citation type="submission" date="2020-08" db="EMBL/GenBank/DDBJ databases">
        <title>Functional genomics of gut bacteria from endangered species of beetles.</title>
        <authorList>
            <person name="Carlos-Shanley C."/>
        </authorList>
    </citation>
    <scope>NUCLEOTIDE SEQUENCE [LARGE SCALE GENOMIC DNA]</scope>
    <source>
        <strain evidence="1 2">S00245</strain>
    </source>
</reference>
<accession>A0A7W7KAK1</accession>
<dbReference type="AlphaFoldDB" id="A0A7W7KAK1"/>
<evidence type="ECO:0000313" key="1">
    <source>
        <dbReference type="EMBL" id="MBB4859241.1"/>
    </source>
</evidence>
<dbReference type="InterPro" id="IPR011664">
    <property type="entry name" value="Abi_system_AbiD/AbiF-like"/>
</dbReference>
<sequence length="326" mass="36455">MTLPYAKSFLDIPGQVALLQSRGLDIGDHATAERLLAQYGYYRLSGYWHPLRKSALGFDGSGKPAIVYSDEFVLGATLDQAIGLAEFDRRLRALFLEAIERIEVAIRVSVALLLGPRGPWAHRQAGHFYPKFATQPNPRTGVIPFHAWLARLDDHEQRSKEQFTTHYRAKYGGPLPLWISIEVWDFGMLSKLVGGMTVADQQQLASSLSVVRRPLLPSWLRAINHIRNVAAHHSRLWNRSPADQPVPPRPGEFALLEPLAKDSFAHSRLYAVAAIMQYMLRIIDPNAAIEWSDHLKAHFATFPEIPGVAVGNSGFPLGWEASALWN</sequence>
<name>A0A7W7KAK1_9SPHN</name>
<evidence type="ECO:0000313" key="2">
    <source>
        <dbReference type="Proteomes" id="UP000555448"/>
    </source>
</evidence>
<proteinExistence type="predicted"/>
<dbReference type="RefSeq" id="WP_184245734.1">
    <property type="nucleotide sequence ID" value="NZ_JACHLR010000010.1"/>
</dbReference>
<comment type="caution">
    <text evidence="1">The sequence shown here is derived from an EMBL/GenBank/DDBJ whole genome shotgun (WGS) entry which is preliminary data.</text>
</comment>
<dbReference type="Proteomes" id="UP000555448">
    <property type="component" value="Unassembled WGS sequence"/>
</dbReference>
<organism evidence="1 2">
    <name type="scientific">Novosphingobium chloroacetimidivorans</name>
    <dbReference type="NCBI Taxonomy" id="1428314"/>
    <lineage>
        <taxon>Bacteria</taxon>
        <taxon>Pseudomonadati</taxon>
        <taxon>Pseudomonadota</taxon>
        <taxon>Alphaproteobacteria</taxon>
        <taxon>Sphingomonadales</taxon>
        <taxon>Sphingomonadaceae</taxon>
        <taxon>Novosphingobium</taxon>
    </lineage>
</organism>
<keyword evidence="2" id="KW-1185">Reference proteome</keyword>
<dbReference type="Pfam" id="PF07751">
    <property type="entry name" value="Abi_2"/>
    <property type="match status" value="1"/>
</dbReference>
<dbReference type="EMBL" id="JACHLR010000010">
    <property type="protein sequence ID" value="MBB4859241.1"/>
    <property type="molecule type" value="Genomic_DNA"/>
</dbReference>